<dbReference type="RefSeq" id="WP_095501879.1">
    <property type="nucleotide sequence ID" value="NZ_WJXO01000001.1"/>
</dbReference>
<organism evidence="1 2">
    <name type="scientific">Neisseria brasiliensis</name>
    <dbReference type="NCBI Taxonomy" id="2666100"/>
    <lineage>
        <taxon>Bacteria</taxon>
        <taxon>Pseudomonadati</taxon>
        <taxon>Pseudomonadota</taxon>
        <taxon>Betaproteobacteria</taxon>
        <taxon>Neisseriales</taxon>
        <taxon>Neisseriaceae</taxon>
        <taxon>Neisseria</taxon>
    </lineage>
</organism>
<dbReference type="AlphaFoldDB" id="A0A7X2GYY2"/>
<evidence type="ECO:0000313" key="1">
    <source>
        <dbReference type="EMBL" id="MRN38470.1"/>
    </source>
</evidence>
<proteinExistence type="predicted"/>
<comment type="caution">
    <text evidence="1">The sequence shown here is derived from an EMBL/GenBank/DDBJ whole genome shotgun (WGS) entry which is preliminary data.</text>
</comment>
<accession>A0A7X2GYY2</accession>
<protein>
    <submittedName>
        <fullName evidence="1">DUF4298 domain-containing protein</fullName>
    </submittedName>
</protein>
<name>A0A7X2GYY2_9NEIS</name>
<reference evidence="1" key="1">
    <citation type="journal article" name="Emerg. Infect. Dis.">
        <title>Two cases of a newly characterized neisseria species.</title>
        <authorList>
            <person name="Mustapha M."/>
            <person name="Lemos A.P.S."/>
            <person name="Harrison L.H."/>
            <person name="Vantyne D."/>
            <person name="Sacchi C.T."/>
        </authorList>
    </citation>
    <scope>NUCLEOTIDE SEQUENCE</scope>
    <source>
        <strain evidence="1">N.95.16</strain>
    </source>
</reference>
<sequence length="117" mass="13837">MSQPTQQRLDEIQTLYREWTQLLPKLEAARQDWQRGDAIMRELATFYFGGEYRACLEAEEQGWQPDLTTQGEYSVLSEDALWDAYGDQQTLAWQWMRDCIETLDRDRNYSGQSNQSD</sequence>
<dbReference type="Proteomes" id="UP000486297">
    <property type="component" value="Unassembled WGS sequence"/>
</dbReference>
<dbReference type="EMBL" id="WJXO01000001">
    <property type="protein sequence ID" value="MRN38470.1"/>
    <property type="molecule type" value="Genomic_DNA"/>
</dbReference>
<dbReference type="InterPro" id="IPR025384">
    <property type="entry name" value="DUF4298"/>
</dbReference>
<gene>
    <name evidence="1" type="ORF">GJU80_08295</name>
</gene>
<dbReference type="Pfam" id="PF14131">
    <property type="entry name" value="DUF4298"/>
    <property type="match status" value="1"/>
</dbReference>
<keyword evidence="2" id="KW-1185">Reference proteome</keyword>
<evidence type="ECO:0000313" key="2">
    <source>
        <dbReference type="Proteomes" id="UP000486297"/>
    </source>
</evidence>